<keyword evidence="1" id="KW-0472">Membrane</keyword>
<evidence type="ECO:0000313" key="3">
    <source>
        <dbReference type="EMBL" id="MFC7235914.1"/>
    </source>
</evidence>
<evidence type="ECO:0000259" key="2">
    <source>
        <dbReference type="Pfam" id="PF23996"/>
    </source>
</evidence>
<keyword evidence="1" id="KW-0812">Transmembrane</keyword>
<keyword evidence="1" id="KW-1133">Transmembrane helix</keyword>
<accession>A0ABD5ZRW7</accession>
<organism evidence="3 4">
    <name type="scientific">Halosegnis marinus</name>
    <dbReference type="NCBI Taxonomy" id="3034023"/>
    <lineage>
        <taxon>Archaea</taxon>
        <taxon>Methanobacteriati</taxon>
        <taxon>Methanobacteriota</taxon>
        <taxon>Stenosarchaea group</taxon>
        <taxon>Halobacteria</taxon>
        <taxon>Halobacteriales</taxon>
        <taxon>Natronomonadaceae</taxon>
        <taxon>Halosegnis</taxon>
    </lineage>
</organism>
<feature type="domain" description="DUF7314" evidence="2">
    <location>
        <begin position="1"/>
        <end position="85"/>
    </location>
</feature>
<feature type="transmembrane region" description="Helical" evidence="1">
    <location>
        <begin position="58"/>
        <end position="77"/>
    </location>
</feature>
<evidence type="ECO:0000313" key="4">
    <source>
        <dbReference type="Proteomes" id="UP001596398"/>
    </source>
</evidence>
<dbReference type="Proteomes" id="UP001596398">
    <property type="component" value="Unassembled WGS sequence"/>
</dbReference>
<protein>
    <recommendedName>
        <fullName evidence="2">DUF7314 domain-containing protein</fullName>
    </recommendedName>
</protein>
<gene>
    <name evidence="3" type="ORF">ACFQJ4_11360</name>
</gene>
<dbReference type="RefSeq" id="WP_276234057.1">
    <property type="nucleotide sequence ID" value="NZ_CP119802.1"/>
</dbReference>
<dbReference type="AlphaFoldDB" id="A0ABD5ZRW7"/>
<feature type="transmembrane region" description="Helical" evidence="1">
    <location>
        <begin position="9"/>
        <end position="26"/>
    </location>
</feature>
<reference evidence="3 4" key="1">
    <citation type="journal article" date="2019" name="Int. J. Syst. Evol. Microbiol.">
        <title>The Global Catalogue of Microorganisms (GCM) 10K type strain sequencing project: providing services to taxonomists for standard genome sequencing and annotation.</title>
        <authorList>
            <consortium name="The Broad Institute Genomics Platform"/>
            <consortium name="The Broad Institute Genome Sequencing Center for Infectious Disease"/>
            <person name="Wu L."/>
            <person name="Ma J."/>
        </authorList>
    </citation>
    <scope>NUCLEOTIDE SEQUENCE [LARGE SCALE GENOMIC DNA]</scope>
    <source>
        <strain evidence="3 4">DT85</strain>
    </source>
</reference>
<comment type="caution">
    <text evidence="3">The sequence shown here is derived from an EMBL/GenBank/DDBJ whole genome shotgun (WGS) entry which is preliminary data.</text>
</comment>
<dbReference type="Pfam" id="PF23996">
    <property type="entry name" value="DUF7314"/>
    <property type="match status" value="1"/>
</dbReference>
<proteinExistence type="predicted"/>
<evidence type="ECO:0000256" key="1">
    <source>
        <dbReference type="SAM" id="Phobius"/>
    </source>
</evidence>
<dbReference type="GeneID" id="79267615"/>
<dbReference type="EMBL" id="JBHTAP010000001">
    <property type="protein sequence ID" value="MFC7235914.1"/>
    <property type="molecule type" value="Genomic_DNA"/>
</dbReference>
<name>A0ABD5ZRW7_9EURY</name>
<dbReference type="InterPro" id="IPR055738">
    <property type="entry name" value="DUF7314"/>
</dbReference>
<keyword evidence="4" id="KW-1185">Reference proteome</keyword>
<sequence length="92" mass="10084">MADEFAKGFTILVGSGLAWMTLAGWYNTPSFEGTQLTAPDPETGLTVYDTLALVLKEGFFWFAILGFLTFVFVIPALRKARDAYAGTPEIPE</sequence>